<organism evidence="1 2">
    <name type="scientific">Vibrio rotiferianus</name>
    <dbReference type="NCBI Taxonomy" id="190895"/>
    <lineage>
        <taxon>Bacteria</taxon>
        <taxon>Pseudomonadati</taxon>
        <taxon>Pseudomonadota</taxon>
        <taxon>Gammaproteobacteria</taxon>
        <taxon>Vibrionales</taxon>
        <taxon>Vibrionaceae</taxon>
        <taxon>Vibrio</taxon>
    </lineage>
</organism>
<name>A0A510IF61_9VIBR</name>
<dbReference type="AlphaFoldDB" id="A0A510IF61"/>
<protein>
    <submittedName>
        <fullName evidence="1">Uncharacterized protein</fullName>
    </submittedName>
</protein>
<evidence type="ECO:0000313" key="2">
    <source>
        <dbReference type="Proteomes" id="UP000315115"/>
    </source>
</evidence>
<dbReference type="EMBL" id="AP019799">
    <property type="protein sequence ID" value="BBL92111.1"/>
    <property type="molecule type" value="Genomic_DNA"/>
</dbReference>
<evidence type="ECO:0000313" key="1">
    <source>
        <dbReference type="EMBL" id="BBL92111.1"/>
    </source>
</evidence>
<dbReference type="Proteomes" id="UP000315115">
    <property type="component" value="Chromosome 2"/>
</dbReference>
<accession>A0A510IF61</accession>
<proteinExistence type="predicted"/>
<gene>
    <name evidence="1" type="ORF">VroAM7_47640</name>
</gene>
<sequence>MKTALALARAVGELELFERKLSTAIDHHVIYPSNLEMLGSARMTWFVDAAAI</sequence>
<reference evidence="2" key="1">
    <citation type="submission" date="2019-07" db="EMBL/GenBank/DDBJ databases">
        <title>Complete Genome Sequences of Vibrion rotiferianus strain AM7.</title>
        <authorList>
            <person name="Miyazaki K."/>
            <person name="Wiseschart A."/>
            <person name="Pootanakit K."/>
            <person name="Ishimori K."/>
            <person name="Kitahara K."/>
        </authorList>
    </citation>
    <scope>NUCLEOTIDE SEQUENCE [LARGE SCALE GENOMIC DNA]</scope>
    <source>
        <strain evidence="2">AM7</strain>
    </source>
</reference>